<dbReference type="SMART" id="SM00541">
    <property type="entry name" value="FYRN"/>
    <property type="match status" value="1"/>
</dbReference>
<dbReference type="SUPFAM" id="SSF82199">
    <property type="entry name" value="SET domain"/>
    <property type="match status" value="1"/>
</dbReference>
<evidence type="ECO:0000256" key="7">
    <source>
        <dbReference type="ARBA" id="ARBA00022737"/>
    </source>
</evidence>
<reference evidence="18" key="1">
    <citation type="submission" date="2020-06" db="EMBL/GenBank/DDBJ databases">
        <title>Draft genome of Bugula neritina, a colonial animal packing powerful symbionts and potential medicines.</title>
        <authorList>
            <person name="Rayko M."/>
        </authorList>
    </citation>
    <scope>NUCLEOTIDE SEQUENCE [LARGE SCALE GENOMIC DNA]</scope>
    <source>
        <strain evidence="18">Kwan_BN1</strain>
    </source>
</reference>
<dbReference type="GO" id="GO:0008270">
    <property type="term" value="F:zinc ion binding"/>
    <property type="evidence" value="ECO:0007669"/>
    <property type="project" value="UniProtKB-KW"/>
</dbReference>
<evidence type="ECO:0000256" key="2">
    <source>
        <dbReference type="ARBA" id="ARBA00022553"/>
    </source>
</evidence>
<evidence type="ECO:0000256" key="10">
    <source>
        <dbReference type="ARBA" id="ARBA00022853"/>
    </source>
</evidence>
<dbReference type="SMART" id="SM00508">
    <property type="entry name" value="PostSET"/>
    <property type="match status" value="1"/>
</dbReference>
<evidence type="ECO:0000256" key="12">
    <source>
        <dbReference type="ARBA" id="ARBA00023163"/>
    </source>
</evidence>
<dbReference type="PANTHER" id="PTHR45888:SF6">
    <property type="entry name" value="HL01030P-RELATED"/>
    <property type="match status" value="1"/>
</dbReference>
<keyword evidence="9" id="KW-0862">Zinc</keyword>
<dbReference type="InterPro" id="IPR001214">
    <property type="entry name" value="SET_dom"/>
</dbReference>
<protein>
    <submittedName>
        <fullName evidence="18">KMT2D</fullName>
    </submittedName>
</protein>
<evidence type="ECO:0000256" key="11">
    <source>
        <dbReference type="ARBA" id="ARBA00023015"/>
    </source>
</evidence>
<dbReference type="PROSITE" id="PS51543">
    <property type="entry name" value="FYRC"/>
    <property type="match status" value="1"/>
</dbReference>
<dbReference type="InterPro" id="IPR046341">
    <property type="entry name" value="SET_dom_sf"/>
</dbReference>
<dbReference type="GO" id="GO:0045944">
    <property type="term" value="P:positive regulation of transcription by RNA polymerase II"/>
    <property type="evidence" value="ECO:0007669"/>
    <property type="project" value="TreeGrafter"/>
</dbReference>
<dbReference type="Gene3D" id="2.170.270.10">
    <property type="entry name" value="SET domain"/>
    <property type="match status" value="1"/>
</dbReference>
<dbReference type="AlphaFoldDB" id="A0A7J7IY79"/>
<keyword evidence="7" id="KW-0677">Repeat</keyword>
<dbReference type="Pfam" id="PF05965">
    <property type="entry name" value="FYRC"/>
    <property type="match status" value="1"/>
</dbReference>
<feature type="region of interest" description="Disordered" evidence="14">
    <location>
        <begin position="343"/>
        <end position="375"/>
    </location>
</feature>
<keyword evidence="19" id="KW-1185">Reference proteome</keyword>
<dbReference type="InterPro" id="IPR003888">
    <property type="entry name" value="FYrich_N"/>
</dbReference>
<keyword evidence="3" id="KW-0489">Methyltransferase</keyword>
<dbReference type="PROSITE" id="PS50868">
    <property type="entry name" value="POST_SET"/>
    <property type="match status" value="1"/>
</dbReference>
<comment type="subcellular location">
    <subcellularLocation>
        <location evidence="1">Nucleus</location>
    </subcellularLocation>
</comment>
<evidence type="ECO:0000256" key="13">
    <source>
        <dbReference type="ARBA" id="ARBA00023242"/>
    </source>
</evidence>
<evidence type="ECO:0000256" key="3">
    <source>
        <dbReference type="ARBA" id="ARBA00022603"/>
    </source>
</evidence>
<keyword evidence="8" id="KW-0863">Zinc-finger</keyword>
<evidence type="ECO:0000256" key="8">
    <source>
        <dbReference type="ARBA" id="ARBA00022771"/>
    </source>
</evidence>
<evidence type="ECO:0000256" key="14">
    <source>
        <dbReference type="SAM" id="MobiDB-lite"/>
    </source>
</evidence>
<dbReference type="InterPro" id="IPR003616">
    <property type="entry name" value="Post-SET_dom"/>
</dbReference>
<proteinExistence type="predicted"/>
<dbReference type="GO" id="GO:0003713">
    <property type="term" value="F:transcription coactivator activity"/>
    <property type="evidence" value="ECO:0007669"/>
    <property type="project" value="TreeGrafter"/>
</dbReference>
<dbReference type="SMART" id="SM00317">
    <property type="entry name" value="SET"/>
    <property type="match status" value="1"/>
</dbReference>
<dbReference type="InterPro" id="IPR034732">
    <property type="entry name" value="EPHD"/>
</dbReference>
<evidence type="ECO:0000313" key="19">
    <source>
        <dbReference type="Proteomes" id="UP000593567"/>
    </source>
</evidence>
<sequence>MPSSFIQSSTPKPSKAADTSLSADMYDISRFQKVMSKTQIRELCLPSPPTLCPPKSSSLSLNAESIINPSSPAGLAMKPMINMKSHRDIEYPFLKPIKETGTAEMSSSYQESRMSPELSVQPQVPVRMDDYAEDILAKVKEEPMGTQTAYEKESSLVSTNQDELKSTAVGIQSSLQSAIRESPSNQVSVTLTVSSQTAHQIPDVLSQLADLLRMTAPISYKIEHLSDESKDMLKQTHSVGVCSHCQTLLPSEYYVAKKERNETSDVSSVVKESSWTSVTMSVLILTTRRLSPTPQRQQSIGFEYKPYQLVIVHCIVYSTNVWHCQKQRPYNYLQLRVESGAGGEQRPVADNRLPVKPVSKKSKRRANEPPVKPNKKWRGIRWRHWDIKVTFDLHKYEAPSDEDIKEIWKKVGQIVKPKSLEPDARVCTLCHQTGDGVTNVASRLLNHDVDKWVHLNCALWSTEVYETLNGALINIDLCIKRGAQISCVVCGTKGATLGCFKLRCPNVYHVSCAFKQGAMFFQDKTILCPVHMPKESPEQLKQLTVARKVYINRDESLQIANAVRNDEKQCSVRIGAVVYYSIGQLFTHQLLTGRFHTRDYIYPVGYRCVRFFWSIRQPNTRCCYECSIVEGDEGSPLFVITMKETGYPNKVYQASNPKDAWTNILDVVESKRRIEDCVKIFPEYLSGEYMFGLKEPAIIRIIESLPGTELLAGYAFKFGKTQLIEMPPAINPTGCARSEPKLRTHFRKPHTLQSNNPRSHVVPSMTTVALPADANSPYHKQFVHSKSQQYRKLKNEWRNYVYLGRSRIQGLGMFAARDIEKHTMVIEYIGEVIRNELAEYREKIYNEHNRGVYMFRITEDYVIDATMSGGPARYINHSCNPNCVTETIQMDKDVKIVIIALRRIAKGEELNYDYKFALEDDSSKIPCNCGANNCRKWMN</sequence>
<keyword evidence="12" id="KW-0804">Transcription</keyword>
<evidence type="ECO:0000256" key="9">
    <source>
        <dbReference type="ARBA" id="ARBA00022833"/>
    </source>
</evidence>
<dbReference type="SMART" id="SM00249">
    <property type="entry name" value="PHD"/>
    <property type="match status" value="1"/>
</dbReference>
<dbReference type="PROSITE" id="PS51805">
    <property type="entry name" value="EPHD"/>
    <property type="match status" value="1"/>
</dbReference>
<evidence type="ECO:0000256" key="1">
    <source>
        <dbReference type="ARBA" id="ARBA00004123"/>
    </source>
</evidence>
<gene>
    <name evidence="18" type="ORF">EB796_022869</name>
</gene>
<dbReference type="CDD" id="cd15666">
    <property type="entry name" value="ePHD2_KMT2C_like"/>
    <property type="match status" value="1"/>
</dbReference>
<keyword evidence="10" id="KW-0156">Chromatin regulator</keyword>
<comment type="caution">
    <text evidence="18">The sequence shown here is derived from an EMBL/GenBank/DDBJ whole genome shotgun (WGS) entry which is preliminary data.</text>
</comment>
<dbReference type="SMART" id="SM00542">
    <property type="entry name" value="FYRC"/>
    <property type="match status" value="1"/>
</dbReference>
<name>A0A7J7IY79_BUGNE</name>
<dbReference type="GO" id="GO:0042800">
    <property type="term" value="F:histone H3K4 methyltransferase activity"/>
    <property type="evidence" value="ECO:0007669"/>
    <property type="project" value="TreeGrafter"/>
</dbReference>
<keyword evidence="11" id="KW-0805">Transcription regulation</keyword>
<dbReference type="FunFam" id="3.30.40.10:FF:000002">
    <property type="entry name" value="Histone-lysine N-methyltransferase"/>
    <property type="match status" value="1"/>
</dbReference>
<keyword evidence="5" id="KW-0949">S-adenosyl-L-methionine</keyword>
<evidence type="ECO:0000259" key="17">
    <source>
        <dbReference type="PROSITE" id="PS51805"/>
    </source>
</evidence>
<dbReference type="PROSITE" id="PS51542">
    <property type="entry name" value="FYRN"/>
    <property type="match status" value="1"/>
</dbReference>
<evidence type="ECO:0000259" key="16">
    <source>
        <dbReference type="PROSITE" id="PS50868"/>
    </source>
</evidence>
<dbReference type="FunFam" id="2.170.270.10:FF:000003">
    <property type="entry name" value="Histone-lysine N-methyltransferase"/>
    <property type="match status" value="1"/>
</dbReference>
<evidence type="ECO:0000256" key="4">
    <source>
        <dbReference type="ARBA" id="ARBA00022679"/>
    </source>
</evidence>
<dbReference type="InterPro" id="IPR003889">
    <property type="entry name" value="FYrich_C"/>
</dbReference>
<dbReference type="GO" id="GO:0044666">
    <property type="term" value="C:MLL3/4 complex"/>
    <property type="evidence" value="ECO:0007669"/>
    <property type="project" value="TreeGrafter"/>
</dbReference>
<dbReference type="Gene3D" id="3.30.40.10">
    <property type="entry name" value="Zinc/RING finger domain, C3HC4 (zinc finger)"/>
    <property type="match status" value="1"/>
</dbReference>
<evidence type="ECO:0000259" key="15">
    <source>
        <dbReference type="PROSITE" id="PS50280"/>
    </source>
</evidence>
<feature type="domain" description="Post-SET" evidence="16">
    <location>
        <begin position="923"/>
        <end position="939"/>
    </location>
</feature>
<dbReference type="Pfam" id="PF13832">
    <property type="entry name" value="zf-HC5HC2H_2"/>
    <property type="match status" value="1"/>
</dbReference>
<keyword evidence="2" id="KW-0597">Phosphoprotein</keyword>
<keyword evidence="6" id="KW-0479">Metal-binding</keyword>
<dbReference type="OrthoDB" id="308383at2759"/>
<dbReference type="InterPro" id="IPR001965">
    <property type="entry name" value="Znf_PHD"/>
</dbReference>
<dbReference type="Pfam" id="PF00856">
    <property type="entry name" value="SET"/>
    <property type="match status" value="1"/>
</dbReference>
<dbReference type="InterPro" id="IPR013083">
    <property type="entry name" value="Znf_RING/FYVE/PHD"/>
</dbReference>
<accession>A0A7J7IY79</accession>
<feature type="domain" description="PHD-type" evidence="17">
    <location>
        <begin position="424"/>
        <end position="532"/>
    </location>
</feature>
<keyword evidence="4" id="KW-0808">Transferase</keyword>
<dbReference type="PROSITE" id="PS50280">
    <property type="entry name" value="SET"/>
    <property type="match status" value="1"/>
</dbReference>
<feature type="domain" description="SET" evidence="15">
    <location>
        <begin position="799"/>
        <end position="915"/>
    </location>
</feature>
<evidence type="ECO:0000313" key="18">
    <source>
        <dbReference type="EMBL" id="KAF6018820.1"/>
    </source>
</evidence>
<dbReference type="Pfam" id="PF05964">
    <property type="entry name" value="FYRN"/>
    <property type="match status" value="1"/>
</dbReference>
<organism evidence="18 19">
    <name type="scientific">Bugula neritina</name>
    <name type="common">Brown bryozoan</name>
    <name type="synonym">Sertularia neritina</name>
    <dbReference type="NCBI Taxonomy" id="10212"/>
    <lineage>
        <taxon>Eukaryota</taxon>
        <taxon>Metazoa</taxon>
        <taxon>Spiralia</taxon>
        <taxon>Lophotrochozoa</taxon>
        <taxon>Bryozoa</taxon>
        <taxon>Gymnolaemata</taxon>
        <taxon>Cheilostomatida</taxon>
        <taxon>Flustrina</taxon>
        <taxon>Buguloidea</taxon>
        <taxon>Bugulidae</taxon>
        <taxon>Bugula</taxon>
    </lineage>
</organism>
<keyword evidence="13" id="KW-0539">Nucleus</keyword>
<dbReference type="Gene3D" id="3.30.160.360">
    <property type="match status" value="1"/>
</dbReference>
<dbReference type="PANTHER" id="PTHR45888">
    <property type="entry name" value="HL01030P-RELATED"/>
    <property type="match status" value="1"/>
</dbReference>
<evidence type="ECO:0000256" key="6">
    <source>
        <dbReference type="ARBA" id="ARBA00022723"/>
    </source>
</evidence>
<dbReference type="Proteomes" id="UP000593567">
    <property type="component" value="Unassembled WGS sequence"/>
</dbReference>
<evidence type="ECO:0000256" key="5">
    <source>
        <dbReference type="ARBA" id="ARBA00022691"/>
    </source>
</evidence>
<dbReference type="EMBL" id="VXIV02003273">
    <property type="protein sequence ID" value="KAF6018820.1"/>
    <property type="molecule type" value="Genomic_DNA"/>
</dbReference>
<dbReference type="GO" id="GO:0032259">
    <property type="term" value="P:methylation"/>
    <property type="evidence" value="ECO:0007669"/>
    <property type="project" value="UniProtKB-KW"/>
</dbReference>
<dbReference type="CDD" id="cd19171">
    <property type="entry name" value="SET_KMT2C_2D"/>
    <property type="match status" value="1"/>
</dbReference>